<feature type="chain" id="PRO_5020913400" evidence="1">
    <location>
        <begin position="27"/>
        <end position="163"/>
    </location>
</feature>
<accession>A0A4Q7VR23</accession>
<dbReference type="GO" id="GO:0016853">
    <property type="term" value="F:isomerase activity"/>
    <property type="evidence" value="ECO:0007669"/>
    <property type="project" value="UniProtKB-KW"/>
</dbReference>
<keyword evidence="3" id="KW-0413">Isomerase</keyword>
<dbReference type="CDD" id="cd02966">
    <property type="entry name" value="TlpA_like_family"/>
    <property type="match status" value="1"/>
</dbReference>
<evidence type="ECO:0000256" key="1">
    <source>
        <dbReference type="SAM" id="SignalP"/>
    </source>
</evidence>
<comment type="caution">
    <text evidence="3">The sequence shown here is derived from an EMBL/GenBank/DDBJ whole genome shotgun (WGS) entry which is preliminary data.</text>
</comment>
<dbReference type="InterPro" id="IPR050553">
    <property type="entry name" value="Thioredoxin_ResA/DsbE_sf"/>
</dbReference>
<dbReference type="Gene3D" id="3.40.30.10">
    <property type="entry name" value="Glutaredoxin"/>
    <property type="match status" value="1"/>
</dbReference>
<dbReference type="EMBL" id="SHKO01000001">
    <property type="protein sequence ID" value="RZT98930.1"/>
    <property type="molecule type" value="Genomic_DNA"/>
</dbReference>
<dbReference type="InterPro" id="IPR013766">
    <property type="entry name" value="Thioredoxin_domain"/>
</dbReference>
<dbReference type="InterPro" id="IPR013740">
    <property type="entry name" value="Redoxin"/>
</dbReference>
<dbReference type="Pfam" id="PF08534">
    <property type="entry name" value="Redoxin"/>
    <property type="match status" value="1"/>
</dbReference>
<dbReference type="RefSeq" id="WP_165392927.1">
    <property type="nucleotide sequence ID" value="NZ_SHKO01000001.1"/>
</dbReference>
<sequence length="163" mass="17944">MKKIVLPAVLAVAAIAGGFMMTSSKAAPDVTFTTLDGRQFQTADLKGKVVLVKFWATSCVTCIAQMPDTIGYYNTYHDKGYETVAVAMAYDPPNFVKNYTADKKLPFTVTLDSDGSAAKAFDDIKFTPVAFLLDRQGNIVKRYIGNYDKKDFIKTLENTLAQN</sequence>
<dbReference type="AlphaFoldDB" id="A0A4Q7VR23"/>
<evidence type="ECO:0000259" key="2">
    <source>
        <dbReference type="PROSITE" id="PS51352"/>
    </source>
</evidence>
<dbReference type="Proteomes" id="UP000293398">
    <property type="component" value="Unassembled WGS sequence"/>
</dbReference>
<evidence type="ECO:0000313" key="4">
    <source>
        <dbReference type="Proteomes" id="UP000293398"/>
    </source>
</evidence>
<organism evidence="3 4">
    <name type="scientific">Advenella incenata</name>
    <dbReference type="NCBI Taxonomy" id="267800"/>
    <lineage>
        <taxon>Bacteria</taxon>
        <taxon>Pseudomonadati</taxon>
        <taxon>Pseudomonadota</taxon>
        <taxon>Betaproteobacteria</taxon>
        <taxon>Burkholderiales</taxon>
        <taxon>Alcaligenaceae</taxon>
    </lineage>
</organism>
<gene>
    <name evidence="3" type="ORF">EV681_0711</name>
</gene>
<reference evidence="3 4" key="1">
    <citation type="submission" date="2019-02" db="EMBL/GenBank/DDBJ databases">
        <title>Genomic Encyclopedia of Type Strains, Phase IV (KMG-IV): sequencing the most valuable type-strain genomes for metagenomic binning, comparative biology and taxonomic classification.</title>
        <authorList>
            <person name="Goeker M."/>
        </authorList>
    </citation>
    <scope>NUCLEOTIDE SEQUENCE [LARGE SCALE GENOMIC DNA]</scope>
    <source>
        <strain evidence="3 4">DSM 23814</strain>
    </source>
</reference>
<dbReference type="PROSITE" id="PS51352">
    <property type="entry name" value="THIOREDOXIN_2"/>
    <property type="match status" value="1"/>
</dbReference>
<dbReference type="InterPro" id="IPR036249">
    <property type="entry name" value="Thioredoxin-like_sf"/>
</dbReference>
<keyword evidence="4" id="KW-1185">Reference proteome</keyword>
<evidence type="ECO:0000313" key="3">
    <source>
        <dbReference type="EMBL" id="RZT98930.1"/>
    </source>
</evidence>
<protein>
    <submittedName>
        <fullName evidence="3">Thiol-disulfide isomerase/thioredoxin</fullName>
    </submittedName>
</protein>
<feature type="signal peptide" evidence="1">
    <location>
        <begin position="1"/>
        <end position="26"/>
    </location>
</feature>
<name>A0A4Q7VR23_9BURK</name>
<dbReference type="SUPFAM" id="SSF52833">
    <property type="entry name" value="Thioredoxin-like"/>
    <property type="match status" value="1"/>
</dbReference>
<keyword evidence="1" id="KW-0732">Signal</keyword>
<dbReference type="GO" id="GO:0016491">
    <property type="term" value="F:oxidoreductase activity"/>
    <property type="evidence" value="ECO:0007669"/>
    <property type="project" value="InterPro"/>
</dbReference>
<feature type="domain" description="Thioredoxin" evidence="2">
    <location>
        <begin position="21"/>
        <end position="161"/>
    </location>
</feature>
<dbReference type="PANTHER" id="PTHR42852">
    <property type="entry name" value="THIOL:DISULFIDE INTERCHANGE PROTEIN DSBE"/>
    <property type="match status" value="1"/>
</dbReference>
<dbReference type="PANTHER" id="PTHR42852:SF17">
    <property type="entry name" value="THIOREDOXIN-LIKE PROTEIN HI_1115"/>
    <property type="match status" value="1"/>
</dbReference>
<proteinExistence type="predicted"/>